<feature type="compositionally biased region" description="Basic and acidic residues" evidence="1">
    <location>
        <begin position="523"/>
        <end position="562"/>
    </location>
</feature>
<feature type="compositionally biased region" description="Polar residues" evidence="1">
    <location>
        <begin position="475"/>
        <end position="487"/>
    </location>
</feature>
<dbReference type="EMBL" id="CP138590">
    <property type="protein sequence ID" value="WPH03909.1"/>
    <property type="molecule type" value="Genomic_DNA"/>
</dbReference>
<name>A0AAQ3M9J3_9PEZI</name>
<protein>
    <submittedName>
        <fullName evidence="2">Uncharacterized protein</fullName>
    </submittedName>
</protein>
<evidence type="ECO:0000313" key="3">
    <source>
        <dbReference type="Proteomes" id="UP001303373"/>
    </source>
</evidence>
<dbReference type="AlphaFoldDB" id="A0AAQ3M9J3"/>
<feature type="region of interest" description="Disordered" evidence="1">
    <location>
        <begin position="464"/>
        <end position="568"/>
    </location>
</feature>
<proteinExistence type="predicted"/>
<organism evidence="2 3">
    <name type="scientific">Acrodontium crateriforme</name>
    <dbReference type="NCBI Taxonomy" id="150365"/>
    <lineage>
        <taxon>Eukaryota</taxon>
        <taxon>Fungi</taxon>
        <taxon>Dikarya</taxon>
        <taxon>Ascomycota</taxon>
        <taxon>Pezizomycotina</taxon>
        <taxon>Dothideomycetes</taxon>
        <taxon>Dothideomycetidae</taxon>
        <taxon>Mycosphaerellales</taxon>
        <taxon>Teratosphaeriaceae</taxon>
        <taxon>Acrodontium</taxon>
    </lineage>
</organism>
<dbReference type="Proteomes" id="UP001303373">
    <property type="component" value="Chromosome 11"/>
</dbReference>
<feature type="region of interest" description="Disordered" evidence="1">
    <location>
        <begin position="21"/>
        <end position="47"/>
    </location>
</feature>
<evidence type="ECO:0000256" key="1">
    <source>
        <dbReference type="SAM" id="MobiDB-lite"/>
    </source>
</evidence>
<accession>A0AAQ3M9J3</accession>
<evidence type="ECO:0000313" key="2">
    <source>
        <dbReference type="EMBL" id="WPH03909.1"/>
    </source>
</evidence>
<feature type="compositionally biased region" description="Polar residues" evidence="1">
    <location>
        <begin position="34"/>
        <end position="47"/>
    </location>
</feature>
<reference evidence="2 3" key="1">
    <citation type="submission" date="2023-11" db="EMBL/GenBank/DDBJ databases">
        <title>An acidophilic fungus is an integral part of prey digestion in a carnivorous sundew plant.</title>
        <authorList>
            <person name="Tsai I.J."/>
        </authorList>
    </citation>
    <scope>NUCLEOTIDE SEQUENCE [LARGE SCALE GENOMIC DNA]</scope>
    <source>
        <strain evidence="2">169a</strain>
    </source>
</reference>
<feature type="compositionally biased region" description="Basic and acidic residues" evidence="1">
    <location>
        <begin position="21"/>
        <end position="33"/>
    </location>
</feature>
<gene>
    <name evidence="2" type="ORF">R9X50_00679200</name>
</gene>
<keyword evidence="3" id="KW-1185">Reference proteome</keyword>
<sequence>MDKNADKDDGTWPDQLFKAMEDGHQKFLKDRQEPSPSTSNNEIESRSTTNPFIAFKDFVDSQIQRLSENVRKTPANIFELRKKAMEHYAEETKEREEAWYRWTGRRESLEQAMAWSHDNQQQVPYSGISVALEALRSAHAHNASVPWQKLQALYQESPLSIGSLDKFASPMLSPGGACYYMAESANSGCNQVSNNLTTWTPPYASNLRWLSTGWFQHSPYSPVNIEGHPDLGCNNDGRWRLAFEELINASLGKDLDWEGDAAFRSSKTNESQPGRIWMLGLQLRGVLPPQLPSLYIESPEDAQKLWQAASQGPVWTKGRLHSISKEMHSLMEVCALPRAESYEEPEVEEDLYDDYYMDHRGADSSGSGALTSHAVDKFRELQKRDQQVSERSIVEATADKQQTELLKWGKEFDDMLQALAGQYGLGGLVDEVKQYMDEMSHLNQNDLFEGLKQQVEAFGSMMNADQTSRVEKTRSSQYEQEPSTPLEQTKPEDITPSKVDVLSSLTTTQTTRHPDGTITTKVMLRERFADGREETHEKLHTYRDPSPKEERIEDGEKTESPKKAWFWS</sequence>